<dbReference type="Pfam" id="PF07690">
    <property type="entry name" value="MFS_1"/>
    <property type="match status" value="1"/>
</dbReference>
<evidence type="ECO:0000259" key="6">
    <source>
        <dbReference type="PROSITE" id="PS50850"/>
    </source>
</evidence>
<feature type="transmembrane region" description="Helical" evidence="5">
    <location>
        <begin position="20"/>
        <end position="44"/>
    </location>
</feature>
<keyword evidence="3 5" id="KW-1133">Transmembrane helix</keyword>
<feature type="transmembrane region" description="Helical" evidence="5">
    <location>
        <begin position="113"/>
        <end position="138"/>
    </location>
</feature>
<feature type="transmembrane region" description="Helical" evidence="5">
    <location>
        <begin position="376"/>
        <end position="400"/>
    </location>
</feature>
<evidence type="ECO:0000313" key="8">
    <source>
        <dbReference type="Proteomes" id="UP000585272"/>
    </source>
</evidence>
<dbReference type="SUPFAM" id="SSF103473">
    <property type="entry name" value="MFS general substrate transporter"/>
    <property type="match status" value="1"/>
</dbReference>
<feature type="transmembrane region" description="Helical" evidence="5">
    <location>
        <begin position="181"/>
        <end position="201"/>
    </location>
</feature>
<feature type="transmembrane region" description="Helical" evidence="5">
    <location>
        <begin position="421"/>
        <end position="441"/>
    </location>
</feature>
<keyword evidence="4 5" id="KW-0472">Membrane</keyword>
<dbReference type="Gene3D" id="1.20.1250.20">
    <property type="entry name" value="MFS general substrate transporter like domains"/>
    <property type="match status" value="1"/>
</dbReference>
<evidence type="ECO:0000256" key="4">
    <source>
        <dbReference type="ARBA" id="ARBA00023136"/>
    </source>
</evidence>
<feature type="transmembrane region" description="Helical" evidence="5">
    <location>
        <begin position="346"/>
        <end position="370"/>
    </location>
</feature>
<feature type="transmembrane region" description="Helical" evidence="5">
    <location>
        <begin position="147"/>
        <end position="169"/>
    </location>
</feature>
<dbReference type="PANTHER" id="PTHR42718">
    <property type="entry name" value="MAJOR FACILITATOR SUPERFAMILY MULTIDRUG TRANSPORTER MFSC"/>
    <property type="match status" value="1"/>
</dbReference>
<dbReference type="GO" id="GO:0022857">
    <property type="term" value="F:transmembrane transporter activity"/>
    <property type="evidence" value="ECO:0007669"/>
    <property type="project" value="InterPro"/>
</dbReference>
<feature type="transmembrane region" description="Helical" evidence="5">
    <location>
        <begin position="56"/>
        <end position="76"/>
    </location>
</feature>
<dbReference type="RefSeq" id="WP_183338545.1">
    <property type="nucleotide sequence ID" value="NZ_JACHNU010000001.1"/>
</dbReference>
<accession>A0A840I9G2</accession>
<evidence type="ECO:0000256" key="2">
    <source>
        <dbReference type="ARBA" id="ARBA00022692"/>
    </source>
</evidence>
<feature type="transmembrane region" description="Helical" evidence="5">
    <location>
        <begin position="280"/>
        <end position="303"/>
    </location>
</feature>
<gene>
    <name evidence="7" type="ORF">BDZ31_000446</name>
</gene>
<feature type="domain" description="Major facilitator superfamily (MFS) profile" evidence="6">
    <location>
        <begin position="22"/>
        <end position="477"/>
    </location>
</feature>
<comment type="subcellular location">
    <subcellularLocation>
        <location evidence="1">Cell membrane</location>
        <topology evidence="1">Multi-pass membrane protein</topology>
    </subcellularLocation>
</comment>
<evidence type="ECO:0000313" key="7">
    <source>
        <dbReference type="EMBL" id="MBB4660873.1"/>
    </source>
</evidence>
<dbReference type="PROSITE" id="PS50850">
    <property type="entry name" value="MFS"/>
    <property type="match status" value="1"/>
</dbReference>
<feature type="transmembrane region" description="Helical" evidence="5">
    <location>
        <begin position="88"/>
        <end position="107"/>
    </location>
</feature>
<proteinExistence type="predicted"/>
<comment type="caution">
    <text evidence="7">The sequence shown here is derived from an EMBL/GenBank/DDBJ whole genome shotgun (WGS) entry which is preliminary data.</text>
</comment>
<dbReference type="Gene3D" id="1.20.1720.10">
    <property type="entry name" value="Multidrug resistance protein D"/>
    <property type="match status" value="1"/>
</dbReference>
<name>A0A840I9G2_9ACTN</name>
<keyword evidence="8" id="KW-1185">Reference proteome</keyword>
<feature type="transmembrane region" description="Helical" evidence="5">
    <location>
        <begin position="213"/>
        <end position="232"/>
    </location>
</feature>
<dbReference type="PANTHER" id="PTHR42718:SF39">
    <property type="entry name" value="ACTINORHODIN TRANSPORTER-RELATED"/>
    <property type="match status" value="1"/>
</dbReference>
<dbReference type="InterPro" id="IPR011701">
    <property type="entry name" value="MFS"/>
</dbReference>
<protein>
    <submittedName>
        <fullName evidence="7">EmrB/QacA subfamily drug resistance transporter</fullName>
    </submittedName>
</protein>
<reference evidence="7 8" key="1">
    <citation type="submission" date="2020-08" db="EMBL/GenBank/DDBJ databases">
        <title>Genomic Encyclopedia of Archaeal and Bacterial Type Strains, Phase II (KMG-II): from individual species to whole genera.</title>
        <authorList>
            <person name="Goeker M."/>
        </authorList>
    </citation>
    <scope>NUCLEOTIDE SEQUENCE [LARGE SCALE GENOMIC DNA]</scope>
    <source>
        <strain evidence="7 8">DSM 23288</strain>
    </source>
</reference>
<dbReference type="EMBL" id="JACHNU010000001">
    <property type="protein sequence ID" value="MBB4660873.1"/>
    <property type="molecule type" value="Genomic_DNA"/>
</dbReference>
<evidence type="ECO:0000256" key="5">
    <source>
        <dbReference type="SAM" id="Phobius"/>
    </source>
</evidence>
<evidence type="ECO:0000256" key="1">
    <source>
        <dbReference type="ARBA" id="ARBA00004651"/>
    </source>
</evidence>
<dbReference type="AlphaFoldDB" id="A0A840I9G2"/>
<dbReference type="InterPro" id="IPR020846">
    <property type="entry name" value="MFS_dom"/>
</dbReference>
<dbReference type="CDD" id="cd17321">
    <property type="entry name" value="MFS_MMR_MDR_like"/>
    <property type="match status" value="1"/>
</dbReference>
<keyword evidence="2 5" id="KW-0812">Transmembrane</keyword>
<dbReference type="InterPro" id="IPR036259">
    <property type="entry name" value="MFS_trans_sf"/>
</dbReference>
<evidence type="ECO:0000256" key="3">
    <source>
        <dbReference type="ARBA" id="ARBA00022989"/>
    </source>
</evidence>
<dbReference type="Proteomes" id="UP000585272">
    <property type="component" value="Unassembled WGS sequence"/>
</dbReference>
<feature type="transmembrane region" description="Helical" evidence="5">
    <location>
        <begin position="447"/>
        <end position="469"/>
    </location>
</feature>
<feature type="transmembrane region" description="Helical" evidence="5">
    <location>
        <begin position="238"/>
        <end position="259"/>
    </location>
</feature>
<sequence length="490" mass="49260">MSSTAFSTPPAIGRRAAPAWLAMAVVLTGTFVVTLDFFIVNVAIPATQADLRASDGAMQLVIAAYGVALAAGLILGGRLGDLCGRRRMFAIGLALFTASSALCGAAPNADVLIAARVVQGLAAALMSPQALSIVGLAYEGEARTRAFAVYGLVMGLAAASGQLIGGLLIELDLLGLGWRSCYLVNVPIGIAALAITPYAIGESRAESGARLDLAGAVLATAALLAVVLPLVLGREHGWPLWAWLSLAAAPVLLAAFAFSQRRLAARGGDPLVPPLLFRERAFTVGLLATILFYTGMGSFFLVLALHLQHGRGLDALGSGLVFTPLAVGYLAASIAAQRLHRLGRQLLALGAVVRGVALVGLLATVAAVGAGGELALLLPALVVDGIGMGLLTAPLIATVLADLSPRHAGAASGVLSTAQQVGNALGIAVVGALFYGALGAAPAPDDVARAFELALIVVAALSLLVALLVQALPGVTARADAAAAPAPAHA</sequence>
<organism evidence="7 8">
    <name type="scientific">Conexibacter arvalis</name>
    <dbReference type="NCBI Taxonomy" id="912552"/>
    <lineage>
        <taxon>Bacteria</taxon>
        <taxon>Bacillati</taxon>
        <taxon>Actinomycetota</taxon>
        <taxon>Thermoleophilia</taxon>
        <taxon>Solirubrobacterales</taxon>
        <taxon>Conexibacteraceae</taxon>
        <taxon>Conexibacter</taxon>
    </lineage>
</organism>
<feature type="transmembrane region" description="Helical" evidence="5">
    <location>
        <begin position="315"/>
        <end position="334"/>
    </location>
</feature>
<dbReference type="GO" id="GO:0005886">
    <property type="term" value="C:plasma membrane"/>
    <property type="evidence" value="ECO:0007669"/>
    <property type="project" value="UniProtKB-SubCell"/>
</dbReference>